<comment type="caution">
    <text evidence="2">The sequence shown here is derived from an EMBL/GenBank/DDBJ whole genome shotgun (WGS) entry which is preliminary data.</text>
</comment>
<keyword evidence="3" id="KW-1185">Reference proteome</keyword>
<dbReference type="EMBL" id="LGRX02012294">
    <property type="protein sequence ID" value="KAK3267626.1"/>
    <property type="molecule type" value="Genomic_DNA"/>
</dbReference>
<proteinExistence type="predicted"/>
<organism evidence="2 3">
    <name type="scientific">Cymbomonas tetramitiformis</name>
    <dbReference type="NCBI Taxonomy" id="36881"/>
    <lineage>
        <taxon>Eukaryota</taxon>
        <taxon>Viridiplantae</taxon>
        <taxon>Chlorophyta</taxon>
        <taxon>Pyramimonadophyceae</taxon>
        <taxon>Pyramimonadales</taxon>
        <taxon>Pyramimonadaceae</taxon>
        <taxon>Cymbomonas</taxon>
    </lineage>
</organism>
<name>A0AAE0FX07_9CHLO</name>
<evidence type="ECO:0000313" key="3">
    <source>
        <dbReference type="Proteomes" id="UP001190700"/>
    </source>
</evidence>
<protein>
    <submittedName>
        <fullName evidence="2">Uncharacterized protein</fullName>
    </submittedName>
</protein>
<evidence type="ECO:0000256" key="1">
    <source>
        <dbReference type="SAM" id="MobiDB-lite"/>
    </source>
</evidence>
<reference evidence="2 3" key="1">
    <citation type="journal article" date="2015" name="Genome Biol. Evol.">
        <title>Comparative Genomics of a Bacterivorous Green Alga Reveals Evolutionary Causalities and Consequences of Phago-Mixotrophic Mode of Nutrition.</title>
        <authorList>
            <person name="Burns J.A."/>
            <person name="Paasch A."/>
            <person name="Narechania A."/>
            <person name="Kim E."/>
        </authorList>
    </citation>
    <scope>NUCLEOTIDE SEQUENCE [LARGE SCALE GENOMIC DNA]</scope>
    <source>
        <strain evidence="2 3">PLY_AMNH</strain>
    </source>
</reference>
<dbReference type="AlphaFoldDB" id="A0AAE0FX07"/>
<gene>
    <name evidence="2" type="ORF">CYMTET_23832</name>
</gene>
<sequence>MVCATNTTACQLTLAHLRQNVRYGSSSRSRNLDVAKLPPIRHQRQALRGPGRVAATITSDSHSTVEAKSSEAQPSLWFQVFTPLMVAIVVAQGNPALASDKCVNTCVKQCLKIAPGSKDYCTDACKDDCASDGTEEDSTEEARSSFANPQEGNSVLSSGLGLLDKMAEAGGYSAPPTTYEKFRN</sequence>
<evidence type="ECO:0000313" key="2">
    <source>
        <dbReference type="EMBL" id="KAK3267626.1"/>
    </source>
</evidence>
<dbReference type="Proteomes" id="UP001190700">
    <property type="component" value="Unassembled WGS sequence"/>
</dbReference>
<feature type="region of interest" description="Disordered" evidence="1">
    <location>
        <begin position="131"/>
        <end position="153"/>
    </location>
</feature>
<accession>A0AAE0FX07</accession>